<reference evidence="2 3" key="1">
    <citation type="journal article" date="2016" name="Genome Biol. Evol.">
        <title>Divergent and convergent evolution of fungal pathogenicity.</title>
        <authorList>
            <person name="Shang Y."/>
            <person name="Xiao G."/>
            <person name="Zheng P."/>
            <person name="Cen K."/>
            <person name="Zhan S."/>
            <person name="Wang C."/>
        </authorList>
    </citation>
    <scope>NUCLEOTIDE SEQUENCE [LARGE SCALE GENOMIC DNA]</scope>
    <source>
        <strain evidence="2 3">RCEF 2490</strain>
    </source>
</reference>
<feature type="compositionally biased region" description="Low complexity" evidence="1">
    <location>
        <begin position="378"/>
        <end position="395"/>
    </location>
</feature>
<feature type="region of interest" description="Disordered" evidence="1">
    <location>
        <begin position="1"/>
        <end position="31"/>
    </location>
</feature>
<dbReference type="Proteomes" id="UP000078544">
    <property type="component" value="Unassembled WGS sequence"/>
</dbReference>
<dbReference type="OrthoDB" id="4941039at2759"/>
<name>A0A167Y9S0_9HYPO</name>
<organism evidence="2 3">
    <name type="scientific">Moelleriella libera RCEF 2490</name>
    <dbReference type="NCBI Taxonomy" id="1081109"/>
    <lineage>
        <taxon>Eukaryota</taxon>
        <taxon>Fungi</taxon>
        <taxon>Dikarya</taxon>
        <taxon>Ascomycota</taxon>
        <taxon>Pezizomycotina</taxon>
        <taxon>Sordariomycetes</taxon>
        <taxon>Hypocreomycetidae</taxon>
        <taxon>Hypocreales</taxon>
        <taxon>Clavicipitaceae</taxon>
        <taxon>Moelleriella</taxon>
    </lineage>
</organism>
<feature type="region of interest" description="Disordered" evidence="1">
    <location>
        <begin position="362"/>
        <end position="417"/>
    </location>
</feature>
<dbReference type="STRING" id="1081109.A0A167Y9S0"/>
<evidence type="ECO:0000256" key="1">
    <source>
        <dbReference type="SAM" id="MobiDB-lite"/>
    </source>
</evidence>
<gene>
    <name evidence="2" type="ORF">AAL_06777</name>
</gene>
<dbReference type="AlphaFoldDB" id="A0A167Y9S0"/>
<dbReference type="EMBL" id="AZGY01000019">
    <property type="protein sequence ID" value="KZZ91036.1"/>
    <property type="molecule type" value="Genomic_DNA"/>
</dbReference>
<proteinExistence type="predicted"/>
<sequence length="417" mass="45488">MGASPQHLLPLPVKGHGPKKTHDSEKHHKRHSIMAAPTDHLDLSRKSYHGGAAFSRPLLSSLKCQIMTTSLDISSSNNSPPQLSRRFATAVPAGTEATAQLLHKHLGHWGLDAGARRARLVELDVLITALTAAVLTLSELETRLETMLLQANELGLAAVDELCHRLSRPLAKDANRISMLEFTVAKLLGVLKSSNDDEALRHKSLAHFAVVDMLQADSTLAHRLRHLQDSSRAITLLVSQERQHELASRPPPSYSVPGGVVVPQPGGQEQQLPDYQQALDDRSSVAIHPHDWCVFSGLTLADIPVLSRITLPVIRGEIKDGFFYTERYARSVGDALGALADNPNLERSRHTLPEILRLKEPTRDSRGFTALPPPPTPAAAAAAAAVAEELQPQQQRSKSGRRGLAQRLAQRIAKGRR</sequence>
<comment type="caution">
    <text evidence="2">The sequence shown here is derived from an EMBL/GenBank/DDBJ whole genome shotgun (WGS) entry which is preliminary data.</text>
</comment>
<evidence type="ECO:0000313" key="2">
    <source>
        <dbReference type="EMBL" id="KZZ91036.1"/>
    </source>
</evidence>
<evidence type="ECO:0000313" key="3">
    <source>
        <dbReference type="Proteomes" id="UP000078544"/>
    </source>
</evidence>
<accession>A0A167Y9S0</accession>
<keyword evidence="3" id="KW-1185">Reference proteome</keyword>
<protein>
    <submittedName>
        <fullName evidence="2">Uncharacterized protein</fullName>
    </submittedName>
</protein>